<dbReference type="Pfam" id="PF00072">
    <property type="entry name" value="Response_reg"/>
    <property type="match status" value="1"/>
</dbReference>
<dbReference type="AlphaFoldDB" id="A0A3S0XNN4"/>
<dbReference type="OrthoDB" id="514180at2"/>
<dbReference type="SMART" id="SM00448">
    <property type="entry name" value="REC"/>
    <property type="match status" value="1"/>
</dbReference>
<organism evidence="4 5">
    <name type="scientific">Chlorogloeopsis fritschii PCC 6912</name>
    <dbReference type="NCBI Taxonomy" id="211165"/>
    <lineage>
        <taxon>Bacteria</taxon>
        <taxon>Bacillati</taxon>
        <taxon>Cyanobacteriota</taxon>
        <taxon>Cyanophyceae</taxon>
        <taxon>Nostocales</taxon>
        <taxon>Chlorogloeopsidaceae</taxon>
        <taxon>Chlorogloeopsis</taxon>
    </lineage>
</organism>
<sequence length="157" mass="17597">MRMKFSEGMKLAGAVMGDENKRNSQPPLVLVVEDNDDNLLLMSYALESLGCKLICQTDSSTTVLVAKEYQPDLILLDILLPSLNGIDVLHYLRQEPLTCNIAVVAVTALAGTEDRERILKAGFDDYISKPYMIEDLEAILFRYLGEKLKQYSAYDLC</sequence>
<comment type="caution">
    <text evidence="4">The sequence shown here is derived from an EMBL/GenBank/DDBJ whole genome shotgun (WGS) entry which is preliminary data.</text>
</comment>
<gene>
    <name evidence="4" type="ORF">PCC6912_56610</name>
</gene>
<dbReference type="PROSITE" id="PS50110">
    <property type="entry name" value="RESPONSE_REGULATORY"/>
    <property type="match status" value="1"/>
</dbReference>
<dbReference type="PANTHER" id="PTHR44591">
    <property type="entry name" value="STRESS RESPONSE REGULATOR PROTEIN 1"/>
    <property type="match status" value="1"/>
</dbReference>
<dbReference type="InterPro" id="IPR011006">
    <property type="entry name" value="CheY-like_superfamily"/>
</dbReference>
<reference evidence="4 5" key="1">
    <citation type="journal article" date="2019" name="Genome Biol. Evol.">
        <title>Day and night: Metabolic profiles and evolutionary relationships of six axenic non-marine cyanobacteria.</title>
        <authorList>
            <person name="Will S.E."/>
            <person name="Henke P."/>
            <person name="Boedeker C."/>
            <person name="Huang S."/>
            <person name="Brinkmann H."/>
            <person name="Rohde M."/>
            <person name="Jarek M."/>
            <person name="Friedl T."/>
            <person name="Seufert S."/>
            <person name="Schumacher M."/>
            <person name="Overmann J."/>
            <person name="Neumann-Schaal M."/>
            <person name="Petersen J."/>
        </authorList>
    </citation>
    <scope>NUCLEOTIDE SEQUENCE [LARGE SCALE GENOMIC DNA]</scope>
    <source>
        <strain evidence="4 5">PCC 6912</strain>
    </source>
</reference>
<dbReference type="SUPFAM" id="SSF52172">
    <property type="entry name" value="CheY-like"/>
    <property type="match status" value="1"/>
</dbReference>
<evidence type="ECO:0000313" key="4">
    <source>
        <dbReference type="EMBL" id="RUR73490.1"/>
    </source>
</evidence>
<dbReference type="STRING" id="211165.GCA_000317285_01176"/>
<proteinExistence type="predicted"/>
<dbReference type="Proteomes" id="UP000268857">
    <property type="component" value="Unassembled WGS sequence"/>
</dbReference>
<evidence type="ECO:0000256" key="2">
    <source>
        <dbReference type="PROSITE-ProRule" id="PRU00169"/>
    </source>
</evidence>
<protein>
    <recommendedName>
        <fullName evidence="3">Response regulatory domain-containing protein</fullName>
    </recommendedName>
</protein>
<keyword evidence="5" id="KW-1185">Reference proteome</keyword>
<keyword evidence="1 2" id="KW-0597">Phosphoprotein</keyword>
<evidence type="ECO:0000259" key="3">
    <source>
        <dbReference type="PROSITE" id="PS50110"/>
    </source>
</evidence>
<accession>A0A3S0XNN4</accession>
<feature type="modified residue" description="4-aspartylphosphate" evidence="2">
    <location>
        <position position="77"/>
    </location>
</feature>
<dbReference type="RefSeq" id="WP_016873735.1">
    <property type="nucleotide sequence ID" value="NZ_AJLN01000047.1"/>
</dbReference>
<dbReference type="InterPro" id="IPR001789">
    <property type="entry name" value="Sig_transdc_resp-reg_receiver"/>
</dbReference>
<dbReference type="EMBL" id="RSCJ01000035">
    <property type="protein sequence ID" value="RUR73490.1"/>
    <property type="molecule type" value="Genomic_DNA"/>
</dbReference>
<dbReference type="PANTHER" id="PTHR44591:SF3">
    <property type="entry name" value="RESPONSE REGULATORY DOMAIN-CONTAINING PROTEIN"/>
    <property type="match status" value="1"/>
</dbReference>
<feature type="domain" description="Response regulatory" evidence="3">
    <location>
        <begin position="28"/>
        <end position="144"/>
    </location>
</feature>
<dbReference type="Gene3D" id="3.40.50.2300">
    <property type="match status" value="1"/>
</dbReference>
<dbReference type="GO" id="GO:0000160">
    <property type="term" value="P:phosphorelay signal transduction system"/>
    <property type="evidence" value="ECO:0007669"/>
    <property type="project" value="InterPro"/>
</dbReference>
<evidence type="ECO:0000256" key="1">
    <source>
        <dbReference type="ARBA" id="ARBA00022553"/>
    </source>
</evidence>
<dbReference type="InterPro" id="IPR050595">
    <property type="entry name" value="Bact_response_regulator"/>
</dbReference>
<evidence type="ECO:0000313" key="5">
    <source>
        <dbReference type="Proteomes" id="UP000268857"/>
    </source>
</evidence>
<name>A0A3S0XNN4_CHLFR</name>